<reference evidence="2" key="1">
    <citation type="submission" date="2018-09" db="EMBL/GenBank/DDBJ databases">
        <title>Paracoccus onubensis nov. sp. a moderate halophilic bacterium isolated from Gruta de las Maravillas (Aracena, Spain).</title>
        <authorList>
            <person name="Jurado V."/>
            <person name="Gutierrez-Patricio S."/>
            <person name="Gonzalez-Pimentel J.L."/>
            <person name="Miller A.Z."/>
            <person name="Laiz L."/>
            <person name="Saiz-Jimenez C."/>
        </authorList>
    </citation>
    <scope>NUCLEOTIDE SEQUENCE [LARGE SCALE GENOMIC DNA]</scope>
    <source>
        <strain evidence="2">DSM 26381</strain>
    </source>
</reference>
<accession>A0A419A9W2</accession>
<dbReference type="GO" id="GO:0016811">
    <property type="term" value="F:hydrolase activity, acting on carbon-nitrogen (but not peptide) bonds, in linear amides"/>
    <property type="evidence" value="ECO:0007669"/>
    <property type="project" value="TreeGrafter"/>
</dbReference>
<dbReference type="RefSeq" id="WP_119897167.1">
    <property type="nucleotide sequence ID" value="NZ_QNRC01000014.1"/>
</dbReference>
<dbReference type="InterPro" id="IPR003737">
    <property type="entry name" value="GlcNAc_PI_deacetylase-related"/>
</dbReference>
<dbReference type="PANTHER" id="PTHR12993:SF11">
    <property type="entry name" value="N-ACETYLGLUCOSAMINYL-PHOSPHATIDYLINOSITOL DE-N-ACETYLASE"/>
    <property type="match status" value="1"/>
</dbReference>
<dbReference type="Gene3D" id="3.40.50.10320">
    <property type="entry name" value="LmbE-like"/>
    <property type="match status" value="1"/>
</dbReference>
<dbReference type="OrthoDB" id="9790023at2"/>
<evidence type="ECO:0000313" key="1">
    <source>
        <dbReference type="EMBL" id="RJL19332.1"/>
    </source>
</evidence>
<dbReference type="EMBL" id="QZEW01000017">
    <property type="protein sequence ID" value="RJL19332.1"/>
    <property type="molecule type" value="Genomic_DNA"/>
</dbReference>
<dbReference type="Proteomes" id="UP000283587">
    <property type="component" value="Unassembled WGS sequence"/>
</dbReference>
<protein>
    <recommendedName>
        <fullName evidence="3">PIG-L family deacetylase</fullName>
    </recommendedName>
</protein>
<gene>
    <name evidence="1" type="ORF">D3P05_05435</name>
</gene>
<dbReference type="SUPFAM" id="SSF102588">
    <property type="entry name" value="LmbE-like"/>
    <property type="match status" value="1"/>
</dbReference>
<evidence type="ECO:0008006" key="3">
    <source>
        <dbReference type="Google" id="ProtNLM"/>
    </source>
</evidence>
<proteinExistence type="predicted"/>
<dbReference type="Pfam" id="PF02585">
    <property type="entry name" value="PIG-L"/>
    <property type="match status" value="1"/>
</dbReference>
<dbReference type="AlphaFoldDB" id="A0A419A9W2"/>
<dbReference type="PANTHER" id="PTHR12993">
    <property type="entry name" value="N-ACETYLGLUCOSAMINYL-PHOSPHATIDYLINOSITOL DE-N-ACETYLASE-RELATED"/>
    <property type="match status" value="1"/>
</dbReference>
<comment type="caution">
    <text evidence="1">The sequence shown here is derived from an EMBL/GenBank/DDBJ whole genome shotgun (WGS) entry which is preliminary data.</text>
</comment>
<dbReference type="InterPro" id="IPR024078">
    <property type="entry name" value="LmbE-like_dom_sf"/>
</dbReference>
<keyword evidence="2" id="KW-1185">Reference proteome</keyword>
<evidence type="ECO:0000313" key="2">
    <source>
        <dbReference type="Proteomes" id="UP000283587"/>
    </source>
</evidence>
<organism evidence="1 2">
    <name type="scientific">Paracoccus siganidrum</name>
    <dbReference type="NCBI Taxonomy" id="1276757"/>
    <lineage>
        <taxon>Bacteria</taxon>
        <taxon>Pseudomonadati</taxon>
        <taxon>Pseudomonadota</taxon>
        <taxon>Alphaproteobacteria</taxon>
        <taxon>Rhodobacterales</taxon>
        <taxon>Paracoccaceae</taxon>
        <taxon>Paracoccus</taxon>
    </lineage>
</organism>
<name>A0A419A9W2_9RHOB</name>
<sequence length="224" mass="24346">MLQFSAADAGSTVMAVFAHPDDAELSCFGLLSKLRDAGWTAIIVIATRGENGADASQWDRVAEARQAAGLIGAQVVFGTFADGSVPATRALTAWVEELLQAHRPALVVTHFAGEARLAHQDHVAVGAAVHLATRRADWLPTLILSEGVEGDPSFRPNWFVDIGDHYDRKLRALAIHASQAAKPYMRAGYTELRARRWDLYLPAAAGSDGPPRFWEAFMMVRQVV</sequence>